<dbReference type="InterPro" id="IPR004869">
    <property type="entry name" value="MMPL_dom"/>
</dbReference>
<dbReference type="EMBL" id="WVUD01000043">
    <property type="protein sequence ID" value="MYL84801.1"/>
    <property type="molecule type" value="Genomic_DNA"/>
</dbReference>
<evidence type="ECO:0000256" key="1">
    <source>
        <dbReference type="ARBA" id="ARBA00004651"/>
    </source>
</evidence>
<dbReference type="InterPro" id="IPR050545">
    <property type="entry name" value="Mycobact_MmpL"/>
</dbReference>
<feature type="transmembrane region" description="Helical" evidence="6">
    <location>
        <begin position="381"/>
        <end position="401"/>
    </location>
</feature>
<evidence type="ECO:0000256" key="4">
    <source>
        <dbReference type="ARBA" id="ARBA00022989"/>
    </source>
</evidence>
<reference evidence="8 9" key="1">
    <citation type="submission" date="2020-01" db="EMBL/GenBank/DDBJ databases">
        <title>Genome sequence of Desulfovibrio aerotolerans DSM 16695(T).</title>
        <authorList>
            <person name="Karnachuk O."/>
            <person name="Avakyan M."/>
            <person name="Mardanov A."/>
            <person name="Kadnikov V."/>
            <person name="Ravin N."/>
        </authorList>
    </citation>
    <scope>NUCLEOTIDE SEQUENCE [LARGE SCALE GENOMIC DNA]</scope>
    <source>
        <strain evidence="8 9">DSM 16695</strain>
    </source>
</reference>
<evidence type="ECO:0000259" key="7">
    <source>
        <dbReference type="PROSITE" id="PS50156"/>
    </source>
</evidence>
<sequence length="744" mass="79193">MIPNDGSRLAEDFRLIQKAPFINRALISVAAPQGTTTADLAAAGDALAAALPAVLFPEIHKGPAINTPADFVLGMLDLLPALFTEKDRAEVEKRLAPAAVRQSLLECVQILTSPEGLGMKDIIRRDPLRLRELALSKLANLRLLDSLRIEHGRFLSKDGLHMLIIARPAPAMTDSKGADQVVAAFQQARTALPPGYDATLIGGHRHTQANAAAIQSDMTTVLAASTLGLAVIFLVFLRSGAGFFAFLLPLVVLPPAALATRFVFGSISGITIGFGSVLMGVAADYSIYVYFSMRARHLSAATALGRVAAPVWYGAATSLVSFAALLFSAMPGVRELAFFALVGLVLALCLALVVLPCLIGPESEPARKPAMCSQRPLLTPLWSLILTVLTLVSGVCLGRNVSFDSDLHALSASGAAIKHDEAMLYSIWGGMHDKTMIFSRGASLDEALDANIELFTDASTHKDSSGLISLAPILPPSRVQTANIQRWRTFFTPERMSDLFGLVKSEASLLGFTPDAFEPLWEFLGAPAPSLATPEQLRAMGLGEVIDLLLTRDADQYLAISLTAESSSEFSVPERLAGKIRTISQSRFGRELTKCVQNDFIRFFLLSVVGNILLLYILLRSLRLTLISLLPTAVGLSLVFTLMGALGIGLNLFGVISLPLIIGIGVDYGIFIAMNGAGEDQRATLRSVMVAGLTTVVGFGALALARHPALHSIGLVVLIGISGAVLAACLLVAPLGKLNERRRP</sequence>
<evidence type="ECO:0000256" key="5">
    <source>
        <dbReference type="ARBA" id="ARBA00023136"/>
    </source>
</evidence>
<feature type="transmembrane region" description="Helical" evidence="6">
    <location>
        <begin position="218"/>
        <end position="237"/>
    </location>
</feature>
<feature type="transmembrane region" description="Helical" evidence="6">
    <location>
        <begin position="652"/>
        <end position="673"/>
    </location>
</feature>
<protein>
    <submittedName>
        <fullName evidence="8">MMPL family transporter</fullName>
    </submittedName>
</protein>
<organism evidence="8 9">
    <name type="scientific">Solidesulfovibrio aerotolerans</name>
    <dbReference type="NCBI Taxonomy" id="295255"/>
    <lineage>
        <taxon>Bacteria</taxon>
        <taxon>Pseudomonadati</taxon>
        <taxon>Thermodesulfobacteriota</taxon>
        <taxon>Desulfovibrionia</taxon>
        <taxon>Desulfovibrionales</taxon>
        <taxon>Desulfovibrionaceae</taxon>
        <taxon>Solidesulfovibrio</taxon>
    </lineage>
</organism>
<dbReference type="AlphaFoldDB" id="A0A7C9IMS3"/>
<keyword evidence="4 6" id="KW-1133">Transmembrane helix</keyword>
<feature type="transmembrane region" description="Helical" evidence="6">
    <location>
        <begin position="336"/>
        <end position="360"/>
    </location>
</feature>
<dbReference type="SUPFAM" id="SSF82866">
    <property type="entry name" value="Multidrug efflux transporter AcrB transmembrane domain"/>
    <property type="match status" value="2"/>
</dbReference>
<dbReference type="RefSeq" id="WP_160963157.1">
    <property type="nucleotide sequence ID" value="NZ_WVUD01000043.1"/>
</dbReference>
<feature type="transmembrane region" description="Helical" evidence="6">
    <location>
        <begin position="600"/>
        <end position="619"/>
    </location>
</feature>
<dbReference type="Pfam" id="PF03176">
    <property type="entry name" value="MMPL"/>
    <property type="match status" value="1"/>
</dbReference>
<feature type="transmembrane region" description="Helical" evidence="6">
    <location>
        <begin position="311"/>
        <end position="330"/>
    </location>
</feature>
<feature type="transmembrane region" description="Helical" evidence="6">
    <location>
        <begin position="626"/>
        <end position="646"/>
    </location>
</feature>
<feature type="transmembrane region" description="Helical" evidence="6">
    <location>
        <begin position="711"/>
        <end position="733"/>
    </location>
</feature>
<proteinExistence type="predicted"/>
<keyword evidence="5 6" id="KW-0472">Membrane</keyword>
<dbReference type="Gene3D" id="1.20.1640.10">
    <property type="entry name" value="Multidrug efflux transporter AcrB transmembrane domain"/>
    <property type="match status" value="2"/>
</dbReference>
<keyword evidence="2" id="KW-1003">Cell membrane</keyword>
<comment type="caution">
    <text evidence="8">The sequence shown here is derived from an EMBL/GenBank/DDBJ whole genome shotgun (WGS) entry which is preliminary data.</text>
</comment>
<comment type="subcellular location">
    <subcellularLocation>
        <location evidence="1">Cell membrane</location>
        <topology evidence="1">Multi-pass membrane protein</topology>
    </subcellularLocation>
</comment>
<keyword evidence="3 6" id="KW-0812">Transmembrane</keyword>
<feature type="transmembrane region" description="Helical" evidence="6">
    <location>
        <begin position="270"/>
        <end position="291"/>
    </location>
</feature>
<gene>
    <name evidence="8" type="ORF">GTA51_16935</name>
</gene>
<evidence type="ECO:0000256" key="3">
    <source>
        <dbReference type="ARBA" id="ARBA00022692"/>
    </source>
</evidence>
<dbReference type="InterPro" id="IPR000731">
    <property type="entry name" value="SSD"/>
</dbReference>
<evidence type="ECO:0000256" key="6">
    <source>
        <dbReference type="SAM" id="Phobius"/>
    </source>
</evidence>
<feature type="domain" description="SSD" evidence="7">
    <location>
        <begin position="216"/>
        <end position="361"/>
    </location>
</feature>
<keyword evidence="9" id="KW-1185">Reference proteome</keyword>
<dbReference type="GO" id="GO:0005886">
    <property type="term" value="C:plasma membrane"/>
    <property type="evidence" value="ECO:0007669"/>
    <property type="project" value="UniProtKB-SubCell"/>
</dbReference>
<dbReference type="PANTHER" id="PTHR33406">
    <property type="entry name" value="MEMBRANE PROTEIN MJ1562-RELATED"/>
    <property type="match status" value="1"/>
</dbReference>
<name>A0A7C9IMS3_9BACT</name>
<feature type="transmembrane region" description="Helical" evidence="6">
    <location>
        <begin position="244"/>
        <end position="264"/>
    </location>
</feature>
<evidence type="ECO:0000313" key="9">
    <source>
        <dbReference type="Proteomes" id="UP000482487"/>
    </source>
</evidence>
<dbReference type="Proteomes" id="UP000482487">
    <property type="component" value="Unassembled WGS sequence"/>
</dbReference>
<dbReference type="PANTHER" id="PTHR33406:SF13">
    <property type="entry name" value="MEMBRANE PROTEIN YDFJ"/>
    <property type="match status" value="1"/>
</dbReference>
<dbReference type="PROSITE" id="PS50156">
    <property type="entry name" value="SSD"/>
    <property type="match status" value="1"/>
</dbReference>
<dbReference type="OrthoDB" id="9780358at2"/>
<accession>A0A7C9IMS3</accession>
<feature type="transmembrane region" description="Helical" evidence="6">
    <location>
        <begin position="685"/>
        <end position="705"/>
    </location>
</feature>
<evidence type="ECO:0000313" key="8">
    <source>
        <dbReference type="EMBL" id="MYL84801.1"/>
    </source>
</evidence>
<evidence type="ECO:0000256" key="2">
    <source>
        <dbReference type="ARBA" id="ARBA00022475"/>
    </source>
</evidence>